<dbReference type="InterPro" id="IPR029058">
    <property type="entry name" value="AB_hydrolase_fold"/>
</dbReference>
<dbReference type="InterPro" id="IPR013094">
    <property type="entry name" value="AB_hydrolase_3"/>
</dbReference>
<dbReference type="AlphaFoldDB" id="A0AAD5RHB5"/>
<keyword evidence="1" id="KW-0378">Hydrolase</keyword>
<reference evidence="3" key="1">
    <citation type="submission" date="2022-07" db="EMBL/GenBank/DDBJ databases">
        <title>Draft genome sequence of Zalerion maritima ATCC 34329, a (micro)plastics degrading marine fungus.</title>
        <authorList>
            <person name="Paco A."/>
            <person name="Goncalves M.F.M."/>
            <person name="Rocha-Santos T.A.P."/>
            <person name="Alves A."/>
        </authorList>
    </citation>
    <scope>NUCLEOTIDE SEQUENCE</scope>
    <source>
        <strain evidence="3">ATCC 34329</strain>
    </source>
</reference>
<dbReference type="EMBL" id="JAKWBI020000613">
    <property type="protein sequence ID" value="KAJ2893375.1"/>
    <property type="molecule type" value="Genomic_DNA"/>
</dbReference>
<comment type="caution">
    <text evidence="3">The sequence shown here is derived from an EMBL/GenBank/DDBJ whole genome shotgun (WGS) entry which is preliminary data.</text>
</comment>
<dbReference type="Proteomes" id="UP001201980">
    <property type="component" value="Unassembled WGS sequence"/>
</dbReference>
<evidence type="ECO:0000313" key="4">
    <source>
        <dbReference type="Proteomes" id="UP001201980"/>
    </source>
</evidence>
<dbReference type="Pfam" id="PF07859">
    <property type="entry name" value="Abhydrolase_3"/>
    <property type="match status" value="1"/>
</dbReference>
<dbReference type="GO" id="GO:0016787">
    <property type="term" value="F:hydrolase activity"/>
    <property type="evidence" value="ECO:0007669"/>
    <property type="project" value="UniProtKB-KW"/>
</dbReference>
<feature type="domain" description="Alpha/beta hydrolase fold-3" evidence="2">
    <location>
        <begin position="95"/>
        <end position="305"/>
    </location>
</feature>
<keyword evidence="4" id="KW-1185">Reference proteome</keyword>
<proteinExistence type="predicted"/>
<dbReference type="Gene3D" id="3.40.50.1820">
    <property type="entry name" value="alpha/beta hydrolase"/>
    <property type="match status" value="1"/>
</dbReference>
<dbReference type="PANTHER" id="PTHR48081">
    <property type="entry name" value="AB HYDROLASE SUPERFAMILY PROTEIN C4A8.06C"/>
    <property type="match status" value="1"/>
</dbReference>
<evidence type="ECO:0000256" key="1">
    <source>
        <dbReference type="ARBA" id="ARBA00022801"/>
    </source>
</evidence>
<gene>
    <name evidence="3" type="ORF">MKZ38_008739</name>
</gene>
<dbReference type="InterPro" id="IPR050300">
    <property type="entry name" value="GDXG_lipolytic_enzyme"/>
</dbReference>
<accession>A0AAD5RHB5</accession>
<sequence>MAPLTISVNECSPEARAERQAINQNLENLTNSQTHWFEAPSAEEYRKWRKEGLNGFPKPFHHPQARVIQIPSDHGAHTIPLRIIPPKGEAKGVFLHFHAGGFVIGSAAAHDSLLSRIADDLSLVVVSVEYRLAPEHIFPAAAEDCLDAALFALSPGGVAELGGRLRVIAGESAGSYLTLSVTIQLRDRGIDVAEKLDAIVPSYGIFDLTYTPSVRSHKRRVIMGSDDAEKFIDAYLPLDKFPLQRRQEIDISPLYNDLSGLPPALFLCGTADPLLDDSVFMASRYSLAGSPAELKLVAEACHGFTIFPLGDVAEEGIQEVLKFVSRHVK</sequence>
<dbReference type="SUPFAM" id="SSF53474">
    <property type="entry name" value="alpha/beta-Hydrolases"/>
    <property type="match status" value="1"/>
</dbReference>
<organism evidence="3 4">
    <name type="scientific">Zalerion maritima</name>
    <dbReference type="NCBI Taxonomy" id="339359"/>
    <lineage>
        <taxon>Eukaryota</taxon>
        <taxon>Fungi</taxon>
        <taxon>Dikarya</taxon>
        <taxon>Ascomycota</taxon>
        <taxon>Pezizomycotina</taxon>
        <taxon>Sordariomycetes</taxon>
        <taxon>Lulworthiomycetidae</taxon>
        <taxon>Lulworthiales</taxon>
        <taxon>Lulworthiaceae</taxon>
        <taxon>Zalerion</taxon>
    </lineage>
</organism>
<protein>
    <recommendedName>
        <fullName evidence="2">Alpha/beta hydrolase fold-3 domain-containing protein</fullName>
    </recommendedName>
</protein>
<name>A0AAD5RHB5_9PEZI</name>
<dbReference type="PANTHER" id="PTHR48081:SF8">
    <property type="entry name" value="ALPHA_BETA HYDROLASE FOLD-3 DOMAIN-CONTAINING PROTEIN-RELATED"/>
    <property type="match status" value="1"/>
</dbReference>
<evidence type="ECO:0000313" key="3">
    <source>
        <dbReference type="EMBL" id="KAJ2893375.1"/>
    </source>
</evidence>
<evidence type="ECO:0000259" key="2">
    <source>
        <dbReference type="Pfam" id="PF07859"/>
    </source>
</evidence>